<accession>A0AAW1QGT8</accession>
<sequence length="275" mass="31676">MVVQKGSSRWLAPSRSKRWAEIFFLAYSPLWMIWCLAIVVPFKIYERCDELGYMIIGLGCFLPCVLLPLLIPGKADQDKPYAQRYWVKATVWIAIYSFIGNYFWTHYFYQLLGAAYTFPSWRLNDVPIPLYLMTHAYFCFYHALANVVIRRVKHAAKASGPLQQKLWTALTVFLLAYATAYMETLTIAHFPHYNFKDKARMYSLGSLFYAIYFFVSFPWFLQMDESPVQRWSVGRAATDSLAAGMLVTILLDAWRLGIGAIMDGGGKPQGLPWMS</sequence>
<dbReference type="EMBL" id="JALJOR010000003">
    <property type="protein sequence ID" value="KAK9820532.1"/>
    <property type="molecule type" value="Genomic_DNA"/>
</dbReference>
<gene>
    <name evidence="2" type="ORF">WJX72_011370</name>
</gene>
<proteinExistence type="predicted"/>
<organism evidence="2 3">
    <name type="scientific">[Myrmecia] bisecta</name>
    <dbReference type="NCBI Taxonomy" id="41462"/>
    <lineage>
        <taxon>Eukaryota</taxon>
        <taxon>Viridiplantae</taxon>
        <taxon>Chlorophyta</taxon>
        <taxon>core chlorophytes</taxon>
        <taxon>Trebouxiophyceae</taxon>
        <taxon>Trebouxiales</taxon>
        <taxon>Trebouxiaceae</taxon>
        <taxon>Myrmecia</taxon>
    </lineage>
</organism>
<feature type="transmembrane region" description="Helical" evidence="1">
    <location>
        <begin position="170"/>
        <end position="190"/>
    </location>
</feature>
<comment type="caution">
    <text evidence="2">The sequence shown here is derived from an EMBL/GenBank/DDBJ whole genome shotgun (WGS) entry which is preliminary data.</text>
</comment>
<evidence type="ECO:0000313" key="3">
    <source>
        <dbReference type="Proteomes" id="UP001489004"/>
    </source>
</evidence>
<evidence type="ECO:0000256" key="1">
    <source>
        <dbReference type="SAM" id="Phobius"/>
    </source>
</evidence>
<evidence type="ECO:0000313" key="2">
    <source>
        <dbReference type="EMBL" id="KAK9820532.1"/>
    </source>
</evidence>
<reference evidence="2 3" key="1">
    <citation type="journal article" date="2024" name="Nat. Commun.">
        <title>Phylogenomics reveals the evolutionary origins of lichenization in chlorophyte algae.</title>
        <authorList>
            <person name="Puginier C."/>
            <person name="Libourel C."/>
            <person name="Otte J."/>
            <person name="Skaloud P."/>
            <person name="Haon M."/>
            <person name="Grisel S."/>
            <person name="Petersen M."/>
            <person name="Berrin J.G."/>
            <person name="Delaux P.M."/>
            <person name="Dal Grande F."/>
            <person name="Keller J."/>
        </authorList>
    </citation>
    <scope>NUCLEOTIDE SEQUENCE [LARGE SCALE GENOMIC DNA]</scope>
    <source>
        <strain evidence="2 3">SAG 2043</strain>
    </source>
</reference>
<feature type="transmembrane region" description="Helical" evidence="1">
    <location>
        <begin position="241"/>
        <end position="262"/>
    </location>
</feature>
<dbReference type="PANTHER" id="PTHR35136:SF1">
    <property type="entry name" value="CYCLOEUCALENOL CYCLOISOMERASE"/>
    <property type="match status" value="1"/>
</dbReference>
<keyword evidence="1" id="KW-1133">Transmembrane helix</keyword>
<dbReference type="Proteomes" id="UP001489004">
    <property type="component" value="Unassembled WGS sequence"/>
</dbReference>
<feature type="transmembrane region" description="Helical" evidence="1">
    <location>
        <begin position="21"/>
        <end position="45"/>
    </location>
</feature>
<feature type="transmembrane region" description="Helical" evidence="1">
    <location>
        <begin position="128"/>
        <end position="149"/>
    </location>
</feature>
<feature type="transmembrane region" description="Helical" evidence="1">
    <location>
        <begin position="85"/>
        <end position="104"/>
    </location>
</feature>
<keyword evidence="3" id="KW-1185">Reference proteome</keyword>
<keyword evidence="1" id="KW-0812">Transmembrane</keyword>
<evidence type="ECO:0008006" key="4">
    <source>
        <dbReference type="Google" id="ProtNLM"/>
    </source>
</evidence>
<dbReference type="AlphaFoldDB" id="A0AAW1QGT8"/>
<protein>
    <recommendedName>
        <fullName evidence="4">Cycloeucalenol cycloisomerase</fullName>
    </recommendedName>
</protein>
<keyword evidence="1" id="KW-0472">Membrane</keyword>
<feature type="transmembrane region" description="Helical" evidence="1">
    <location>
        <begin position="202"/>
        <end position="221"/>
    </location>
</feature>
<dbReference type="PANTHER" id="PTHR35136">
    <property type="entry name" value="CYCLOEUCALENOL CYCLOISOMERASE"/>
    <property type="match status" value="1"/>
</dbReference>
<dbReference type="InterPro" id="IPR020532">
    <property type="entry name" value="Cycloeucalenol_cycloisomerase"/>
</dbReference>
<feature type="transmembrane region" description="Helical" evidence="1">
    <location>
        <begin position="51"/>
        <end position="73"/>
    </location>
</feature>
<dbReference type="GO" id="GO:0047793">
    <property type="term" value="F:cycloeucalenol cycloisomerase activity"/>
    <property type="evidence" value="ECO:0007669"/>
    <property type="project" value="InterPro"/>
</dbReference>
<name>A0AAW1QGT8_9CHLO</name>